<organism evidence="1 2">
    <name type="scientific">Gordonia terrae</name>
    <dbReference type="NCBI Taxonomy" id="2055"/>
    <lineage>
        <taxon>Bacteria</taxon>
        <taxon>Bacillati</taxon>
        <taxon>Actinomycetota</taxon>
        <taxon>Actinomycetes</taxon>
        <taxon>Mycobacteriales</taxon>
        <taxon>Gordoniaceae</taxon>
        <taxon>Gordonia</taxon>
    </lineage>
</organism>
<comment type="caution">
    <text evidence="1">The sequence shown here is derived from an EMBL/GenBank/DDBJ whole genome shotgun (WGS) entry which is preliminary data.</text>
</comment>
<name>A0A2I1R0I3_9ACTN</name>
<gene>
    <name evidence="1" type="ORF">CYJ73_25975</name>
</gene>
<dbReference type="Proteomes" id="UP000234662">
    <property type="component" value="Unassembled WGS sequence"/>
</dbReference>
<protein>
    <submittedName>
        <fullName evidence="1">Uncharacterized protein</fullName>
    </submittedName>
</protein>
<proteinExistence type="predicted"/>
<dbReference type="EMBL" id="PKJC01000056">
    <property type="protein sequence ID" value="PKZ62643.1"/>
    <property type="molecule type" value="Genomic_DNA"/>
</dbReference>
<evidence type="ECO:0000313" key="1">
    <source>
        <dbReference type="EMBL" id="PKZ62643.1"/>
    </source>
</evidence>
<sequence>MTTTPTPREVTEAELYDEARAWIADCTDQLPADWADLTAPEVRALISRNYTGGWDAFTDALTHAHYPHRTR</sequence>
<accession>A0A2I1R0I3</accession>
<dbReference type="AlphaFoldDB" id="A0A2I1R0I3"/>
<dbReference type="RefSeq" id="WP_101823300.1">
    <property type="nucleotide sequence ID" value="NZ_PKJC01000056.1"/>
</dbReference>
<evidence type="ECO:0000313" key="2">
    <source>
        <dbReference type="Proteomes" id="UP000234662"/>
    </source>
</evidence>
<reference evidence="1 2" key="1">
    <citation type="submission" date="2017-12" db="EMBL/GenBank/DDBJ databases">
        <title>Phylogenetic diversity of female urinary microbiome.</title>
        <authorList>
            <person name="Thomas-White K."/>
            <person name="Wolfe A.J."/>
        </authorList>
    </citation>
    <scope>NUCLEOTIDE SEQUENCE [LARGE SCALE GENOMIC DNA]</scope>
    <source>
        <strain evidence="1 2">UMB0777</strain>
    </source>
</reference>